<evidence type="ECO:0000256" key="1">
    <source>
        <dbReference type="SAM" id="MobiDB-lite"/>
    </source>
</evidence>
<dbReference type="Proteomes" id="UP000823388">
    <property type="component" value="Chromosome 3N"/>
</dbReference>
<feature type="region of interest" description="Disordered" evidence="1">
    <location>
        <begin position="95"/>
        <end position="197"/>
    </location>
</feature>
<evidence type="ECO:0000313" key="2">
    <source>
        <dbReference type="EMBL" id="KAG2616242.1"/>
    </source>
</evidence>
<feature type="compositionally biased region" description="Low complexity" evidence="1">
    <location>
        <begin position="104"/>
        <end position="127"/>
    </location>
</feature>
<sequence>MHSDYALCRCPEFLQETRGLEFPNLIWQELTGPSEQECFFTDVAHAAPGLEANMAAAAAAYDGAIIATARLCYCLPVASTIGESSPCDLDLFPQPASASSTGRAQSRVAPLAARAARTPRGRAATEASDGRLVVTRQTAADADVPAEPCPRPCPPHDVPPRPASIPVGPLRLHAWSDARWKGKAPEWQRGRAEGGGS</sequence>
<dbReference type="AlphaFoldDB" id="A0A8T0TVP9"/>
<accession>A0A8T0TVP9</accession>
<keyword evidence="3" id="KW-1185">Reference proteome</keyword>
<reference evidence="2" key="1">
    <citation type="submission" date="2020-05" db="EMBL/GenBank/DDBJ databases">
        <title>WGS assembly of Panicum virgatum.</title>
        <authorList>
            <person name="Lovell J.T."/>
            <person name="Jenkins J."/>
            <person name="Shu S."/>
            <person name="Juenger T.E."/>
            <person name="Schmutz J."/>
        </authorList>
    </citation>
    <scope>NUCLEOTIDE SEQUENCE</scope>
    <source>
        <strain evidence="2">AP13</strain>
    </source>
</reference>
<feature type="compositionally biased region" description="Pro residues" evidence="1">
    <location>
        <begin position="147"/>
        <end position="163"/>
    </location>
</feature>
<evidence type="ECO:0000313" key="3">
    <source>
        <dbReference type="Proteomes" id="UP000823388"/>
    </source>
</evidence>
<dbReference type="EMBL" id="CM029042">
    <property type="protein sequence ID" value="KAG2616242.1"/>
    <property type="molecule type" value="Genomic_DNA"/>
</dbReference>
<gene>
    <name evidence="2" type="ORF">PVAP13_3NG188770</name>
</gene>
<proteinExistence type="predicted"/>
<protein>
    <submittedName>
        <fullName evidence="2">Uncharacterized protein</fullName>
    </submittedName>
</protein>
<name>A0A8T0TVP9_PANVG</name>
<comment type="caution">
    <text evidence="2">The sequence shown here is derived from an EMBL/GenBank/DDBJ whole genome shotgun (WGS) entry which is preliminary data.</text>
</comment>
<organism evidence="2 3">
    <name type="scientific">Panicum virgatum</name>
    <name type="common">Blackwell switchgrass</name>
    <dbReference type="NCBI Taxonomy" id="38727"/>
    <lineage>
        <taxon>Eukaryota</taxon>
        <taxon>Viridiplantae</taxon>
        <taxon>Streptophyta</taxon>
        <taxon>Embryophyta</taxon>
        <taxon>Tracheophyta</taxon>
        <taxon>Spermatophyta</taxon>
        <taxon>Magnoliopsida</taxon>
        <taxon>Liliopsida</taxon>
        <taxon>Poales</taxon>
        <taxon>Poaceae</taxon>
        <taxon>PACMAD clade</taxon>
        <taxon>Panicoideae</taxon>
        <taxon>Panicodae</taxon>
        <taxon>Paniceae</taxon>
        <taxon>Panicinae</taxon>
        <taxon>Panicum</taxon>
        <taxon>Panicum sect. Hiantes</taxon>
    </lineage>
</organism>
<feature type="compositionally biased region" description="Basic and acidic residues" evidence="1">
    <location>
        <begin position="174"/>
        <end position="197"/>
    </location>
</feature>